<reference evidence="1" key="1">
    <citation type="submission" date="2022-02" db="EMBL/GenBank/DDBJ databases">
        <authorList>
            <person name="Pu M."/>
            <person name="Li Y."/>
            <person name="Han P."/>
            <person name="Fan H."/>
            <person name="Tong Y."/>
        </authorList>
    </citation>
    <scope>NUCLEOTIDE SEQUENCE</scope>
</reference>
<dbReference type="EMBL" id="OM735686">
    <property type="protein sequence ID" value="UNY50169.1"/>
    <property type="molecule type" value="Genomic_DNA"/>
</dbReference>
<dbReference type="Proteomes" id="UP000832073">
    <property type="component" value="Segment"/>
</dbReference>
<evidence type="ECO:0000313" key="2">
    <source>
        <dbReference type="Proteomes" id="UP000832073"/>
    </source>
</evidence>
<name>A0AAE9GB14_9CAUD</name>
<organism evidence="1 2">
    <name type="scientific">Stenotrophomonas phage vB_SmeS_BUCT700</name>
    <dbReference type="NCBI Taxonomy" id="2924895"/>
    <lineage>
        <taxon>Viruses</taxon>
        <taxon>Duplodnaviria</taxon>
        <taxon>Heunggongvirae</taxon>
        <taxon>Uroviricota</taxon>
        <taxon>Caudoviricetes</taxon>
        <taxon>Autographivirales</taxon>
        <taxon>Autonotataviridae</taxon>
        <taxon>Gujervirinae</taxon>
        <taxon>Smasvirus</taxon>
        <taxon>Smasvirus BUCT700</taxon>
    </lineage>
</organism>
<protein>
    <submittedName>
        <fullName evidence="1">Uncharacterized protein</fullName>
    </submittedName>
</protein>
<evidence type="ECO:0000313" key="1">
    <source>
        <dbReference type="EMBL" id="UNY50169.1"/>
    </source>
</evidence>
<accession>A0AAE9GB14</accession>
<keyword evidence="2" id="KW-1185">Reference proteome</keyword>
<sequence>MRKVLAFLHGVIEFRRGVTTHYGDDLIEAYDWGREIAHRLTLRRFEP</sequence>
<proteinExistence type="predicted"/>